<protein>
    <recommendedName>
        <fullName evidence="3">Vta1/callose synthase N-terminal domain-containing protein</fullName>
    </recommendedName>
</protein>
<evidence type="ECO:0000259" key="3">
    <source>
        <dbReference type="Pfam" id="PF04652"/>
    </source>
</evidence>
<keyword evidence="2" id="KW-0472">Membrane</keyword>
<gene>
    <name evidence="4" type="ORF">K452DRAFT_294316</name>
</gene>
<evidence type="ECO:0000256" key="1">
    <source>
        <dbReference type="ARBA" id="ARBA00004308"/>
    </source>
</evidence>
<dbReference type="Proteomes" id="UP000799438">
    <property type="component" value="Unassembled WGS sequence"/>
</dbReference>
<sequence>MASRLPAEILHFAVRATQLEKANPQLMCSAGEHYIANWIIGKGLHIIDKNCMGYIATLIDKLEQIKTKIQRSDNNAIPDDVALRALGTFLRADIIIRTNKVPA</sequence>
<organism evidence="4 5">
    <name type="scientific">Aplosporella prunicola CBS 121167</name>
    <dbReference type="NCBI Taxonomy" id="1176127"/>
    <lineage>
        <taxon>Eukaryota</taxon>
        <taxon>Fungi</taxon>
        <taxon>Dikarya</taxon>
        <taxon>Ascomycota</taxon>
        <taxon>Pezizomycotina</taxon>
        <taxon>Dothideomycetes</taxon>
        <taxon>Dothideomycetes incertae sedis</taxon>
        <taxon>Botryosphaeriales</taxon>
        <taxon>Aplosporellaceae</taxon>
        <taxon>Aplosporella</taxon>
    </lineage>
</organism>
<evidence type="ECO:0000313" key="4">
    <source>
        <dbReference type="EMBL" id="KAF2146776.1"/>
    </source>
</evidence>
<dbReference type="Gene3D" id="1.25.40.270">
    <property type="entry name" value="Vacuolar protein sorting-associated protein vta1"/>
    <property type="match status" value="1"/>
</dbReference>
<proteinExistence type="predicted"/>
<keyword evidence="5" id="KW-1185">Reference proteome</keyword>
<dbReference type="GeneID" id="54299182"/>
<accession>A0A6A6BRQ8</accession>
<comment type="subcellular location">
    <subcellularLocation>
        <location evidence="1">Endomembrane system</location>
    </subcellularLocation>
</comment>
<dbReference type="AlphaFoldDB" id="A0A6A6BRQ8"/>
<reference evidence="4" key="1">
    <citation type="journal article" date="2020" name="Stud. Mycol.">
        <title>101 Dothideomycetes genomes: a test case for predicting lifestyles and emergence of pathogens.</title>
        <authorList>
            <person name="Haridas S."/>
            <person name="Albert R."/>
            <person name="Binder M."/>
            <person name="Bloem J."/>
            <person name="Labutti K."/>
            <person name="Salamov A."/>
            <person name="Andreopoulos B."/>
            <person name="Baker S."/>
            <person name="Barry K."/>
            <person name="Bills G."/>
            <person name="Bluhm B."/>
            <person name="Cannon C."/>
            <person name="Castanera R."/>
            <person name="Culley D."/>
            <person name="Daum C."/>
            <person name="Ezra D."/>
            <person name="Gonzalez J."/>
            <person name="Henrissat B."/>
            <person name="Kuo A."/>
            <person name="Liang C."/>
            <person name="Lipzen A."/>
            <person name="Lutzoni F."/>
            <person name="Magnuson J."/>
            <person name="Mondo S."/>
            <person name="Nolan M."/>
            <person name="Ohm R."/>
            <person name="Pangilinan J."/>
            <person name="Park H.-J."/>
            <person name="Ramirez L."/>
            <person name="Alfaro M."/>
            <person name="Sun H."/>
            <person name="Tritt A."/>
            <person name="Yoshinaga Y."/>
            <person name="Zwiers L.-H."/>
            <person name="Turgeon B."/>
            <person name="Goodwin S."/>
            <person name="Spatafora J."/>
            <person name="Crous P."/>
            <person name="Grigoriev I."/>
        </authorList>
    </citation>
    <scope>NUCLEOTIDE SEQUENCE</scope>
    <source>
        <strain evidence="4">CBS 121167</strain>
    </source>
</reference>
<name>A0A6A6BRQ8_9PEZI</name>
<dbReference type="InterPro" id="IPR023175">
    <property type="entry name" value="Vta1/CALS_N_sf"/>
</dbReference>
<evidence type="ECO:0000256" key="2">
    <source>
        <dbReference type="ARBA" id="ARBA00023136"/>
    </source>
</evidence>
<dbReference type="GO" id="GO:0012505">
    <property type="term" value="C:endomembrane system"/>
    <property type="evidence" value="ECO:0007669"/>
    <property type="project" value="UniProtKB-SubCell"/>
</dbReference>
<dbReference type="EMBL" id="ML995475">
    <property type="protein sequence ID" value="KAF2146776.1"/>
    <property type="molecule type" value="Genomic_DNA"/>
</dbReference>
<evidence type="ECO:0000313" key="5">
    <source>
        <dbReference type="Proteomes" id="UP000799438"/>
    </source>
</evidence>
<feature type="domain" description="Vta1/callose synthase N-terminal" evidence="3">
    <location>
        <begin position="9"/>
        <end position="89"/>
    </location>
</feature>
<dbReference type="RefSeq" id="XP_033402485.1">
    <property type="nucleotide sequence ID" value="XM_033541685.1"/>
</dbReference>
<dbReference type="Pfam" id="PF04652">
    <property type="entry name" value="Vta1"/>
    <property type="match status" value="1"/>
</dbReference>
<dbReference type="InterPro" id="IPR039431">
    <property type="entry name" value="Vta1/CALS_N"/>
</dbReference>